<proteinExistence type="predicted"/>
<dbReference type="EMBL" id="JAQQWI010000005">
    <property type="protein sequence ID" value="KAK8035735.1"/>
    <property type="molecule type" value="Genomic_DNA"/>
</dbReference>
<reference evidence="2 3" key="1">
    <citation type="submission" date="2023-01" db="EMBL/GenBank/DDBJ databases">
        <title>Analysis of 21 Apiospora genomes using comparative genomics revels a genus with tremendous synthesis potential of carbohydrate active enzymes and secondary metabolites.</title>
        <authorList>
            <person name="Sorensen T."/>
        </authorList>
    </citation>
    <scope>NUCLEOTIDE SEQUENCE [LARGE SCALE GENOMIC DNA]</scope>
    <source>
        <strain evidence="2 3">CBS 20057</strain>
    </source>
</reference>
<organism evidence="2 3">
    <name type="scientific">Apiospora marii</name>
    <dbReference type="NCBI Taxonomy" id="335849"/>
    <lineage>
        <taxon>Eukaryota</taxon>
        <taxon>Fungi</taxon>
        <taxon>Dikarya</taxon>
        <taxon>Ascomycota</taxon>
        <taxon>Pezizomycotina</taxon>
        <taxon>Sordariomycetes</taxon>
        <taxon>Xylariomycetidae</taxon>
        <taxon>Amphisphaeriales</taxon>
        <taxon>Apiosporaceae</taxon>
        <taxon>Apiospora</taxon>
    </lineage>
</organism>
<name>A0ABR1SPX4_9PEZI</name>
<feature type="region of interest" description="Disordered" evidence="1">
    <location>
        <begin position="89"/>
        <end position="109"/>
    </location>
</feature>
<protein>
    <submittedName>
        <fullName evidence="2">Uncharacterized protein</fullName>
    </submittedName>
</protein>
<dbReference type="Proteomes" id="UP001396898">
    <property type="component" value="Unassembled WGS sequence"/>
</dbReference>
<evidence type="ECO:0000313" key="3">
    <source>
        <dbReference type="Proteomes" id="UP001396898"/>
    </source>
</evidence>
<sequence length="120" mass="13300">MAAQTPLITGTSWEPVELKHTYLKAIEDAVCKEQPRVNASMTEMVVVGKSHLKTGDPGSPQAGNKFQVHLDVKQKSEGVDFKAEMEQLGRELSHPDRVPNSSGREDTAGFEVRFRVGEYM</sequence>
<evidence type="ECO:0000256" key="1">
    <source>
        <dbReference type="SAM" id="MobiDB-lite"/>
    </source>
</evidence>
<gene>
    <name evidence="2" type="ORF">PG991_001808</name>
</gene>
<evidence type="ECO:0000313" key="2">
    <source>
        <dbReference type="EMBL" id="KAK8035735.1"/>
    </source>
</evidence>
<comment type="caution">
    <text evidence="2">The sequence shown here is derived from an EMBL/GenBank/DDBJ whole genome shotgun (WGS) entry which is preliminary data.</text>
</comment>
<accession>A0ABR1SPX4</accession>
<keyword evidence="3" id="KW-1185">Reference proteome</keyword>